<protein>
    <submittedName>
        <fullName evidence="1">Sucrase ferredoxin</fullName>
    </submittedName>
</protein>
<dbReference type="PANTHER" id="PTHR31902">
    <property type="entry name" value="ACTIN PATCHES DISTAL PROTEIN 1"/>
    <property type="match status" value="1"/>
</dbReference>
<dbReference type="PIRSF" id="PIRSF035042">
    <property type="entry name" value="UCP035042_thirdx"/>
    <property type="match status" value="1"/>
</dbReference>
<dbReference type="SUPFAM" id="SSF52833">
    <property type="entry name" value="Thioredoxin-like"/>
    <property type="match status" value="1"/>
</dbReference>
<gene>
    <name evidence="2" type="ORF">D7318_20265</name>
    <name evidence="1" type="ORF">D7319_20800</name>
</gene>
<dbReference type="InterPro" id="IPR009737">
    <property type="entry name" value="Aim32/Apd1-like"/>
</dbReference>
<accession>A0A3A9W262</accession>
<evidence type="ECO:0000313" key="2">
    <source>
        <dbReference type="EMBL" id="RKN19460.1"/>
    </source>
</evidence>
<keyword evidence="3" id="KW-1185">Reference proteome</keyword>
<reference evidence="3 4" key="1">
    <citation type="submission" date="2018-09" db="EMBL/GenBank/DDBJ databases">
        <title>Streptomyces sp. nov. DS1-2, an endophytic actinomycete isolated from roots of Dendrobium scabrilingue.</title>
        <authorList>
            <person name="Kuncharoen N."/>
            <person name="Kudo T."/>
            <person name="Ohkuma M."/>
            <person name="Yuki M."/>
            <person name="Tanasupawat S."/>
        </authorList>
    </citation>
    <scope>NUCLEOTIDE SEQUENCE [LARGE SCALE GENOMIC DNA]</scope>
    <source>
        <strain evidence="1 4">AZ1-7</strain>
        <strain evidence="2 3">DS1-2</strain>
    </source>
</reference>
<dbReference type="CDD" id="cd03062">
    <property type="entry name" value="TRX_Fd_Sucrase"/>
    <property type="match status" value="1"/>
</dbReference>
<dbReference type="EMBL" id="RBDX01000018">
    <property type="protein sequence ID" value="RKN06842.1"/>
    <property type="molecule type" value="Genomic_DNA"/>
</dbReference>
<dbReference type="InterPro" id="IPR010350">
    <property type="entry name" value="Aim32/Apd1-like_bac"/>
</dbReference>
<comment type="caution">
    <text evidence="1">The sequence shown here is derived from an EMBL/GenBank/DDBJ whole genome shotgun (WGS) entry which is preliminary data.</text>
</comment>
<proteinExistence type="predicted"/>
<organism evidence="1 4">
    <name type="scientific">Streptomyces radicis</name>
    <dbReference type="NCBI Taxonomy" id="1750517"/>
    <lineage>
        <taxon>Bacteria</taxon>
        <taxon>Bacillati</taxon>
        <taxon>Actinomycetota</taxon>
        <taxon>Actinomycetes</taxon>
        <taxon>Kitasatosporales</taxon>
        <taxon>Streptomycetaceae</taxon>
        <taxon>Streptomyces</taxon>
    </lineage>
</organism>
<dbReference type="PANTHER" id="PTHR31902:SF22">
    <property type="entry name" value="SLL1203 PROTEIN"/>
    <property type="match status" value="1"/>
</dbReference>
<dbReference type="Proteomes" id="UP000268652">
    <property type="component" value="Unassembled WGS sequence"/>
</dbReference>
<dbReference type="OrthoDB" id="3399139at2"/>
<evidence type="ECO:0000313" key="4">
    <source>
        <dbReference type="Proteomes" id="UP000275024"/>
    </source>
</evidence>
<dbReference type="InterPro" id="IPR036249">
    <property type="entry name" value="Thioredoxin-like_sf"/>
</dbReference>
<evidence type="ECO:0000313" key="1">
    <source>
        <dbReference type="EMBL" id="RKN06842.1"/>
    </source>
</evidence>
<dbReference type="Pfam" id="PF06999">
    <property type="entry name" value="Suc_Fer-like"/>
    <property type="match status" value="1"/>
</dbReference>
<sequence>MSTCTAASLAWAEPLAGTAATARTWLLVEQPGPWGAKALLRSRLDPEVGAALSAAADGSAGVRVALIRRPGRTTGGRRAFLAHTAPGNAWIRVLADTDPARLTGLDFARLAQGHHDGIGEPYDGAPLVLVCTNGTRDRCCALLGRPLAAEVATAGGADVWEITHLGGHRFSPTLLTLPHGYAYGRMTPVGVKNTVAALARGRVALEGCRGRSTWDRPGQAAELAVRALIGEEGADALTEVITSRAQDATGEGAAWTATVSHADGRRWSVTLAEGPTGAAAPASCGAAPAPVARLTARAMERLP</sequence>
<dbReference type="EMBL" id="RBDY01000016">
    <property type="protein sequence ID" value="RKN19460.1"/>
    <property type="molecule type" value="Genomic_DNA"/>
</dbReference>
<evidence type="ECO:0000313" key="3">
    <source>
        <dbReference type="Proteomes" id="UP000268652"/>
    </source>
</evidence>
<dbReference type="Proteomes" id="UP000275024">
    <property type="component" value="Unassembled WGS sequence"/>
</dbReference>
<name>A0A3A9W262_9ACTN</name>
<dbReference type="RefSeq" id="WP_120698544.1">
    <property type="nucleotide sequence ID" value="NZ_RBDX01000018.1"/>
</dbReference>
<dbReference type="AlphaFoldDB" id="A0A3A9W262"/>